<keyword evidence="2" id="KW-0560">Oxidoreductase</keyword>
<feature type="domain" description="RmlD-like substrate binding" evidence="1">
    <location>
        <begin position="1"/>
        <end position="278"/>
    </location>
</feature>
<dbReference type="AlphaFoldDB" id="A0A8F5VL67"/>
<dbReference type="NCBIfam" id="TIGR01214">
    <property type="entry name" value="rmlD"/>
    <property type="match status" value="1"/>
</dbReference>
<name>A0A8F5VL67_METHU</name>
<dbReference type="GO" id="GO:0019305">
    <property type="term" value="P:dTDP-rhamnose biosynthetic process"/>
    <property type="evidence" value="ECO:0007669"/>
    <property type="project" value="TreeGrafter"/>
</dbReference>
<dbReference type="InterPro" id="IPR029903">
    <property type="entry name" value="RmlD-like-bd"/>
</dbReference>
<dbReference type="CDD" id="cd05254">
    <property type="entry name" value="dTDP_HR_like_SDR_e"/>
    <property type="match status" value="1"/>
</dbReference>
<dbReference type="Proteomes" id="UP000694228">
    <property type="component" value="Chromosome"/>
</dbReference>
<dbReference type="EC" id="1.1.1.133" evidence="2"/>
<evidence type="ECO:0000313" key="2">
    <source>
        <dbReference type="EMBL" id="QXO93515.1"/>
    </source>
</evidence>
<proteinExistence type="predicted"/>
<dbReference type="InterPro" id="IPR005913">
    <property type="entry name" value="dTDP_dehydrorham_reduct"/>
</dbReference>
<accession>A0A8F5VL67</accession>
<gene>
    <name evidence="2" type="primary">rfbD</name>
    <name evidence="2" type="ORF">KSK55_08970</name>
</gene>
<dbReference type="EMBL" id="CP077107">
    <property type="protein sequence ID" value="QXO93515.1"/>
    <property type="molecule type" value="Genomic_DNA"/>
</dbReference>
<dbReference type="OrthoDB" id="4907at2157"/>
<evidence type="ECO:0000313" key="3">
    <source>
        <dbReference type="Proteomes" id="UP000694228"/>
    </source>
</evidence>
<dbReference type="GO" id="GO:0005829">
    <property type="term" value="C:cytosol"/>
    <property type="evidence" value="ECO:0007669"/>
    <property type="project" value="TreeGrafter"/>
</dbReference>
<dbReference type="GO" id="GO:0008831">
    <property type="term" value="F:dTDP-4-dehydrorhamnose reductase activity"/>
    <property type="evidence" value="ECO:0007669"/>
    <property type="project" value="UniProtKB-EC"/>
</dbReference>
<dbReference type="Pfam" id="PF04321">
    <property type="entry name" value="RmlD_sub_bind"/>
    <property type="match status" value="1"/>
</dbReference>
<reference evidence="2 3" key="1">
    <citation type="submission" date="2021-06" db="EMBL/GenBank/DDBJ databases">
        <title>Complete genome sequence of the secondary alcohol utilizing methanogen Methanospirillum hungatei strain GP1.</title>
        <authorList>
            <person name="Day L.A."/>
            <person name="Costa K.C."/>
        </authorList>
    </citation>
    <scope>NUCLEOTIDE SEQUENCE [LARGE SCALE GENOMIC DNA]</scope>
    <source>
        <strain evidence="2 3">GP1</strain>
    </source>
</reference>
<dbReference type="PANTHER" id="PTHR10491:SF4">
    <property type="entry name" value="METHIONINE ADENOSYLTRANSFERASE 2 SUBUNIT BETA"/>
    <property type="match status" value="1"/>
</dbReference>
<organism evidence="2 3">
    <name type="scientific">Methanospirillum hungatei</name>
    <dbReference type="NCBI Taxonomy" id="2203"/>
    <lineage>
        <taxon>Archaea</taxon>
        <taxon>Methanobacteriati</taxon>
        <taxon>Methanobacteriota</taxon>
        <taxon>Stenosarchaea group</taxon>
        <taxon>Methanomicrobia</taxon>
        <taxon>Methanomicrobiales</taxon>
        <taxon>Methanospirillaceae</taxon>
        <taxon>Methanospirillum</taxon>
    </lineage>
</organism>
<dbReference type="PANTHER" id="PTHR10491">
    <property type="entry name" value="DTDP-4-DEHYDRORHAMNOSE REDUCTASE"/>
    <property type="match status" value="1"/>
</dbReference>
<evidence type="ECO:0000259" key="1">
    <source>
        <dbReference type="Pfam" id="PF04321"/>
    </source>
</evidence>
<protein>
    <submittedName>
        <fullName evidence="2">dTDP-4-dehydrorhamnose reductase</fullName>
        <ecNumber evidence="2">1.1.1.133</ecNumber>
    </submittedName>
</protein>
<sequence>MKLLITGAHGQLGQDMTNLCRRSRYEVLPCSSQDLDITDYYTVLEYVSKTHPDFIVNCAAYNAVDMAEKEWEKAFFVNGTGPKNLALAANMVGAVLVHYSTDYVFNGQIDRPYTIVDFPTPISKYGESKLLGEQQVLRHAHSYYLIRISWVFGSGNMNFVKKVLEWSEKQDLITVVDDQISSPTYTYDLAKATLDLIKTGQYGLYHCTNAGFCSRYDFASYILQKIGWTGDLVPGKSGEFKTPAIRPSFSALDNFGITQVMGYTMPSWQDAVDRFLHEIGRI</sequence>